<dbReference type="PIRSF" id="PIRSF015601">
    <property type="entry name" value="MTase_slr0722"/>
    <property type="match status" value="1"/>
</dbReference>
<dbReference type="InterPro" id="IPR046886">
    <property type="entry name" value="RsmE_MTase_dom"/>
</dbReference>
<keyword evidence="6 10" id="KW-0808">Transferase</keyword>
<dbReference type="InterPro" id="IPR046887">
    <property type="entry name" value="RsmE_PUA-like"/>
</dbReference>
<keyword evidence="3 10" id="KW-0963">Cytoplasm</keyword>
<evidence type="ECO:0000313" key="13">
    <source>
        <dbReference type="EMBL" id="MCX3264153.1"/>
    </source>
</evidence>
<accession>A0A9X3DE25</accession>
<dbReference type="NCBIfam" id="TIGR00046">
    <property type="entry name" value="RsmE family RNA methyltransferase"/>
    <property type="match status" value="1"/>
</dbReference>
<comment type="similarity">
    <text evidence="2 10">Belongs to the RNA methyltransferase RsmE family.</text>
</comment>
<gene>
    <name evidence="13" type="ORF">OQZ29_05315</name>
</gene>
<reference evidence="13" key="1">
    <citation type="submission" date="2022-11" db="EMBL/GenBank/DDBJ databases">
        <authorList>
            <person name="Graham C."/>
            <person name="Newman J.D."/>
        </authorList>
    </citation>
    <scope>NUCLEOTIDE SEQUENCE</scope>
    <source>
        <strain evidence="13">DSM 19486</strain>
    </source>
</reference>
<evidence type="ECO:0000256" key="9">
    <source>
        <dbReference type="ARBA" id="ARBA00047944"/>
    </source>
</evidence>
<evidence type="ECO:0000256" key="4">
    <source>
        <dbReference type="ARBA" id="ARBA00022552"/>
    </source>
</evidence>
<proteinExistence type="inferred from homology"/>
<evidence type="ECO:0000256" key="5">
    <source>
        <dbReference type="ARBA" id="ARBA00022603"/>
    </source>
</evidence>
<evidence type="ECO:0000256" key="10">
    <source>
        <dbReference type="PIRNR" id="PIRNR015601"/>
    </source>
</evidence>
<dbReference type="RefSeq" id="WP_010602601.1">
    <property type="nucleotide sequence ID" value="NZ_JAPJUH010000002.1"/>
</dbReference>
<evidence type="ECO:0000256" key="6">
    <source>
        <dbReference type="ARBA" id="ARBA00022679"/>
    </source>
</evidence>
<dbReference type="Gene3D" id="3.40.1280.10">
    <property type="match status" value="1"/>
</dbReference>
<dbReference type="NCBIfam" id="NF008702">
    <property type="entry name" value="PRK11713.6-1"/>
    <property type="match status" value="1"/>
</dbReference>
<dbReference type="Pfam" id="PF04452">
    <property type="entry name" value="Methyltrans_RNA"/>
    <property type="match status" value="1"/>
</dbReference>
<dbReference type="Gene3D" id="2.40.240.20">
    <property type="entry name" value="Hypothetical PUA domain-like, domain 1"/>
    <property type="match status" value="1"/>
</dbReference>
<dbReference type="EMBL" id="JAPJUH010000002">
    <property type="protein sequence ID" value="MCX3264153.1"/>
    <property type="molecule type" value="Genomic_DNA"/>
</dbReference>
<dbReference type="PANTHER" id="PTHR30027">
    <property type="entry name" value="RIBOSOMAL RNA SMALL SUBUNIT METHYLTRANSFERASE E"/>
    <property type="match status" value="1"/>
</dbReference>
<organism evidence="13 14">
    <name type="scientific">Pedobacter agri</name>
    <dbReference type="NCBI Taxonomy" id="454586"/>
    <lineage>
        <taxon>Bacteria</taxon>
        <taxon>Pseudomonadati</taxon>
        <taxon>Bacteroidota</taxon>
        <taxon>Sphingobacteriia</taxon>
        <taxon>Sphingobacteriales</taxon>
        <taxon>Sphingobacteriaceae</taxon>
        <taxon>Pedobacter</taxon>
    </lineage>
</organism>
<dbReference type="GO" id="GO:0070042">
    <property type="term" value="F:rRNA (uridine-N3-)-methyltransferase activity"/>
    <property type="evidence" value="ECO:0007669"/>
    <property type="project" value="TreeGrafter"/>
</dbReference>
<sequence length="234" mass="26698">MHIFYTPDITQNIYTLNEEESKHCVRVLRLPVGALVNLVDGRGGFYTAEITSDNPKKVSLSILKVETEFHKRNHYLHIAVAPTKNIDRIEWFLEKATELGIDEITPIITDRSERRVVKEDRLNKVITSAVKQSIKAYHPILNESIPFNKFLNSSIEGEKLIAHCIDNQGKKYISELVIPHQKYLVLIGPEGDFTPEEVNLALNKGFKPLTLGDNRLRTETAALSVCFEINYLNR</sequence>
<dbReference type="Proteomes" id="UP001142592">
    <property type="component" value="Unassembled WGS sequence"/>
</dbReference>
<name>A0A9X3DE25_9SPHI</name>
<keyword evidence="5 10" id="KW-0489">Methyltransferase</keyword>
<evidence type="ECO:0000256" key="8">
    <source>
        <dbReference type="ARBA" id="ARBA00025699"/>
    </source>
</evidence>
<comment type="subcellular location">
    <subcellularLocation>
        <location evidence="1 10">Cytoplasm</location>
    </subcellularLocation>
</comment>
<protein>
    <recommendedName>
        <fullName evidence="10">Ribosomal RNA small subunit methyltransferase E</fullName>
        <ecNumber evidence="10">2.1.1.193</ecNumber>
    </recommendedName>
</protein>
<evidence type="ECO:0000256" key="1">
    <source>
        <dbReference type="ARBA" id="ARBA00004496"/>
    </source>
</evidence>
<evidence type="ECO:0000256" key="3">
    <source>
        <dbReference type="ARBA" id="ARBA00022490"/>
    </source>
</evidence>
<evidence type="ECO:0000313" key="14">
    <source>
        <dbReference type="Proteomes" id="UP001142592"/>
    </source>
</evidence>
<dbReference type="SUPFAM" id="SSF75217">
    <property type="entry name" value="alpha/beta knot"/>
    <property type="match status" value="1"/>
</dbReference>
<comment type="caution">
    <text evidence="13">The sequence shown here is derived from an EMBL/GenBank/DDBJ whole genome shotgun (WGS) entry which is preliminary data.</text>
</comment>
<comment type="catalytic activity">
    <reaction evidence="9 10">
        <text>uridine(1498) in 16S rRNA + S-adenosyl-L-methionine = N(3)-methyluridine(1498) in 16S rRNA + S-adenosyl-L-homocysteine + H(+)</text>
        <dbReference type="Rhea" id="RHEA:42920"/>
        <dbReference type="Rhea" id="RHEA-COMP:10283"/>
        <dbReference type="Rhea" id="RHEA-COMP:10284"/>
        <dbReference type="ChEBI" id="CHEBI:15378"/>
        <dbReference type="ChEBI" id="CHEBI:57856"/>
        <dbReference type="ChEBI" id="CHEBI:59789"/>
        <dbReference type="ChEBI" id="CHEBI:65315"/>
        <dbReference type="ChEBI" id="CHEBI:74502"/>
        <dbReference type="EC" id="2.1.1.193"/>
    </reaction>
</comment>
<feature type="domain" description="Ribosomal RNA small subunit methyltransferase E PUA-like" evidence="12">
    <location>
        <begin position="16"/>
        <end position="63"/>
    </location>
</feature>
<evidence type="ECO:0000256" key="7">
    <source>
        <dbReference type="ARBA" id="ARBA00022691"/>
    </source>
</evidence>
<keyword evidence="14" id="KW-1185">Reference proteome</keyword>
<evidence type="ECO:0000256" key="2">
    <source>
        <dbReference type="ARBA" id="ARBA00005528"/>
    </source>
</evidence>
<dbReference type="InterPro" id="IPR029028">
    <property type="entry name" value="Alpha/beta_knot_MTases"/>
</dbReference>
<dbReference type="Pfam" id="PF20260">
    <property type="entry name" value="PUA_4"/>
    <property type="match status" value="1"/>
</dbReference>
<evidence type="ECO:0000259" key="12">
    <source>
        <dbReference type="Pfam" id="PF20260"/>
    </source>
</evidence>
<dbReference type="PANTHER" id="PTHR30027:SF3">
    <property type="entry name" value="16S RRNA (URACIL(1498)-N(3))-METHYLTRANSFERASE"/>
    <property type="match status" value="1"/>
</dbReference>
<comment type="function">
    <text evidence="8 10">Specifically methylates the N3 position of the uracil ring of uridine 1498 (m3U1498) in 16S rRNA. Acts on the fully assembled 30S ribosomal subunit.</text>
</comment>
<dbReference type="InterPro" id="IPR029026">
    <property type="entry name" value="tRNA_m1G_MTases_N"/>
</dbReference>
<keyword evidence="4 10" id="KW-0698">rRNA processing</keyword>
<dbReference type="SUPFAM" id="SSF88697">
    <property type="entry name" value="PUA domain-like"/>
    <property type="match status" value="1"/>
</dbReference>
<dbReference type="AlphaFoldDB" id="A0A9X3DE25"/>
<dbReference type="InterPro" id="IPR015947">
    <property type="entry name" value="PUA-like_sf"/>
</dbReference>
<dbReference type="EC" id="2.1.1.193" evidence="10"/>
<dbReference type="GO" id="GO:0070475">
    <property type="term" value="P:rRNA base methylation"/>
    <property type="evidence" value="ECO:0007669"/>
    <property type="project" value="TreeGrafter"/>
</dbReference>
<dbReference type="InterPro" id="IPR006700">
    <property type="entry name" value="RsmE"/>
</dbReference>
<dbReference type="CDD" id="cd18084">
    <property type="entry name" value="RsmE-like"/>
    <property type="match status" value="1"/>
</dbReference>
<dbReference type="GO" id="GO:0005737">
    <property type="term" value="C:cytoplasm"/>
    <property type="evidence" value="ECO:0007669"/>
    <property type="project" value="UniProtKB-SubCell"/>
</dbReference>
<keyword evidence="7 10" id="KW-0949">S-adenosyl-L-methionine</keyword>
<feature type="domain" description="Ribosomal RNA small subunit methyltransferase E methyltransferase" evidence="11">
    <location>
        <begin position="75"/>
        <end position="226"/>
    </location>
</feature>
<evidence type="ECO:0000259" key="11">
    <source>
        <dbReference type="Pfam" id="PF04452"/>
    </source>
</evidence>